<evidence type="ECO:0008006" key="8">
    <source>
        <dbReference type="Google" id="ProtNLM"/>
    </source>
</evidence>
<keyword evidence="7" id="KW-1185">Reference proteome</keyword>
<evidence type="ECO:0000256" key="2">
    <source>
        <dbReference type="ARBA" id="ARBA00022692"/>
    </source>
</evidence>
<dbReference type="InterPro" id="IPR023352">
    <property type="entry name" value="MAPEG-like_dom_sf"/>
</dbReference>
<dbReference type="Proteomes" id="UP000297737">
    <property type="component" value="Unassembled WGS sequence"/>
</dbReference>
<evidence type="ECO:0000313" key="6">
    <source>
        <dbReference type="EMBL" id="TFU03081.1"/>
    </source>
</evidence>
<feature type="transmembrane region" description="Helical" evidence="5">
    <location>
        <begin position="6"/>
        <end position="26"/>
    </location>
</feature>
<accession>A0A4Y9EMS3</accession>
<dbReference type="RefSeq" id="WP_135245673.1">
    <property type="nucleotide sequence ID" value="NZ_SIHO01000002.1"/>
</dbReference>
<protein>
    <recommendedName>
        <fullName evidence="8">MAPEG family protein</fullName>
    </recommendedName>
</protein>
<dbReference type="EMBL" id="SIHO01000002">
    <property type="protein sequence ID" value="TFU03081.1"/>
    <property type="molecule type" value="Genomic_DNA"/>
</dbReference>
<dbReference type="Gene3D" id="1.20.120.550">
    <property type="entry name" value="Membrane associated eicosanoid/glutathione metabolism-like domain"/>
    <property type="match status" value="1"/>
</dbReference>
<keyword evidence="3 5" id="KW-1133">Transmembrane helix</keyword>
<feature type="transmembrane region" description="Helical" evidence="5">
    <location>
        <begin position="106"/>
        <end position="126"/>
    </location>
</feature>
<dbReference type="PANTHER" id="PTHR35814">
    <property type="match status" value="1"/>
</dbReference>
<evidence type="ECO:0000256" key="5">
    <source>
        <dbReference type="SAM" id="Phobius"/>
    </source>
</evidence>
<dbReference type="GO" id="GO:0016020">
    <property type="term" value="C:membrane"/>
    <property type="evidence" value="ECO:0007669"/>
    <property type="project" value="UniProtKB-SubCell"/>
</dbReference>
<evidence type="ECO:0000313" key="7">
    <source>
        <dbReference type="Proteomes" id="UP000297737"/>
    </source>
</evidence>
<dbReference type="AlphaFoldDB" id="A0A4Y9EMS3"/>
<comment type="subcellular location">
    <subcellularLocation>
        <location evidence="1">Membrane</location>
    </subcellularLocation>
</comment>
<evidence type="ECO:0000256" key="4">
    <source>
        <dbReference type="ARBA" id="ARBA00023136"/>
    </source>
</evidence>
<name>A0A4Y9EMS3_9SPHN</name>
<keyword evidence="2 5" id="KW-0812">Transmembrane</keyword>
<dbReference type="PANTHER" id="PTHR35814:SF1">
    <property type="entry name" value="GLUTATHIONE S-TRANSFERASE-RELATED"/>
    <property type="match status" value="1"/>
</dbReference>
<sequence>MPMQTTLLTAGLLGLIFIALSVRVIMVRGSTKVMLGDGGDQTLLSRIRSHANFAEYVPILLILLGLVEYINGTNTLVQAAGATIVVARLCHALGMARPAPNVFRMVGMLGTFVPLVALSAWAVFLAI</sequence>
<dbReference type="SUPFAM" id="SSF161084">
    <property type="entry name" value="MAPEG domain-like"/>
    <property type="match status" value="1"/>
</dbReference>
<evidence type="ECO:0000256" key="1">
    <source>
        <dbReference type="ARBA" id="ARBA00004370"/>
    </source>
</evidence>
<comment type="caution">
    <text evidence="6">The sequence shown here is derived from an EMBL/GenBank/DDBJ whole genome shotgun (WGS) entry which is preliminary data.</text>
</comment>
<proteinExistence type="predicted"/>
<feature type="transmembrane region" description="Helical" evidence="5">
    <location>
        <begin position="53"/>
        <end position="70"/>
    </location>
</feature>
<organism evidence="6 7">
    <name type="scientific">Glacieibacterium arshaanense</name>
    <dbReference type="NCBI Taxonomy" id="2511025"/>
    <lineage>
        <taxon>Bacteria</taxon>
        <taxon>Pseudomonadati</taxon>
        <taxon>Pseudomonadota</taxon>
        <taxon>Alphaproteobacteria</taxon>
        <taxon>Sphingomonadales</taxon>
        <taxon>Sphingosinicellaceae</taxon>
        <taxon>Glacieibacterium</taxon>
    </lineage>
</organism>
<reference evidence="6 7" key="1">
    <citation type="submission" date="2019-02" db="EMBL/GenBank/DDBJ databases">
        <title>Polymorphobacter sp. isolated from the lake at the Tibet of China.</title>
        <authorList>
            <person name="Li A."/>
        </authorList>
    </citation>
    <scope>NUCLEOTIDE SEQUENCE [LARGE SCALE GENOMIC DNA]</scope>
    <source>
        <strain evidence="6 7">DJ1R-1</strain>
    </source>
</reference>
<evidence type="ECO:0000256" key="3">
    <source>
        <dbReference type="ARBA" id="ARBA00022989"/>
    </source>
</evidence>
<dbReference type="Pfam" id="PF01124">
    <property type="entry name" value="MAPEG"/>
    <property type="match status" value="1"/>
</dbReference>
<dbReference type="InterPro" id="IPR001129">
    <property type="entry name" value="Membr-assoc_MAPEG"/>
</dbReference>
<gene>
    <name evidence="6" type="ORF">EUV02_07740</name>
</gene>
<keyword evidence="4 5" id="KW-0472">Membrane</keyword>
<dbReference type="OrthoDB" id="7619858at2"/>